<comment type="subunit">
    <text evidence="3 4">Part of the 30S ribosomal subunit. Forms a bridge to the 50S subunit in the 70S ribosome, contacting the 23S rRNA.</text>
</comment>
<keyword evidence="8" id="KW-1185">Reference proteome</keyword>
<dbReference type="SUPFAM" id="SSF47060">
    <property type="entry name" value="S15/NS1 RNA-binding domain"/>
    <property type="match status" value="1"/>
</dbReference>
<organism evidence="7 8">
    <name type="scientific">Mycoplasma marinum</name>
    <dbReference type="NCBI Taxonomy" id="1937190"/>
    <lineage>
        <taxon>Bacteria</taxon>
        <taxon>Bacillati</taxon>
        <taxon>Mycoplasmatota</taxon>
        <taxon>Mollicutes</taxon>
        <taxon>Mycoplasmataceae</taxon>
        <taxon>Mycoplasma</taxon>
    </lineage>
</organism>
<dbReference type="RefSeq" id="WP_131598370.1">
    <property type="nucleotide sequence ID" value="NZ_CBDBYK010000005.1"/>
</dbReference>
<accession>A0A4R0XVL8</accession>
<comment type="caution">
    <text evidence="7">The sequence shown here is derived from an EMBL/GenBank/DDBJ whole genome shotgun (WGS) entry which is preliminary data.</text>
</comment>
<dbReference type="Gene3D" id="6.10.250.3130">
    <property type="match status" value="1"/>
</dbReference>
<comment type="similarity">
    <text evidence="4 5">Belongs to the universal ribosomal protein uS15 family.</text>
</comment>
<dbReference type="OrthoDB" id="9799262at2"/>
<dbReference type="InterPro" id="IPR000589">
    <property type="entry name" value="Ribosomal_uS15"/>
</dbReference>
<evidence type="ECO:0000313" key="8">
    <source>
        <dbReference type="Proteomes" id="UP000294192"/>
    </source>
</evidence>
<sequence>MAVSKERKQELIIKFGGDAKNTGSIEAQIAILTEDINILTPHFKANHKDNHSRRGFLAKIQKRKDLIKYLKSQDFEKYQALIKELGLRK</sequence>
<dbReference type="GO" id="GO:0022627">
    <property type="term" value="C:cytosolic small ribosomal subunit"/>
    <property type="evidence" value="ECO:0007669"/>
    <property type="project" value="TreeGrafter"/>
</dbReference>
<dbReference type="FunFam" id="1.10.287.10:FF:000002">
    <property type="entry name" value="30S ribosomal protein S15"/>
    <property type="match status" value="1"/>
</dbReference>
<dbReference type="InterPro" id="IPR005290">
    <property type="entry name" value="Ribosomal_uS15_bac-type"/>
</dbReference>
<dbReference type="Proteomes" id="UP000294192">
    <property type="component" value="Unassembled WGS sequence"/>
</dbReference>
<dbReference type="GO" id="GO:0003735">
    <property type="term" value="F:structural constituent of ribosome"/>
    <property type="evidence" value="ECO:0007669"/>
    <property type="project" value="InterPro"/>
</dbReference>
<comment type="function">
    <text evidence="4 6">One of the primary rRNA binding proteins, it binds directly to 16S rRNA where it helps nucleate assembly of the platform of the 30S subunit by binding and bridging several RNA helices of the 16S rRNA.</text>
</comment>
<dbReference type="Gene3D" id="1.10.287.10">
    <property type="entry name" value="S15/NS1, RNA-binding"/>
    <property type="match status" value="1"/>
</dbReference>
<evidence type="ECO:0000256" key="6">
    <source>
        <dbReference type="RuleBase" id="RU004524"/>
    </source>
</evidence>
<protein>
    <recommendedName>
        <fullName evidence="4">Small ribosomal subunit protein uS15</fullName>
    </recommendedName>
</protein>
<dbReference type="PANTHER" id="PTHR23321:SF26">
    <property type="entry name" value="SMALL RIBOSOMAL SUBUNIT PROTEIN US15M"/>
    <property type="match status" value="1"/>
</dbReference>
<dbReference type="NCBIfam" id="TIGR00952">
    <property type="entry name" value="S15_bact"/>
    <property type="match status" value="1"/>
</dbReference>
<evidence type="ECO:0000256" key="4">
    <source>
        <dbReference type="HAMAP-Rule" id="MF_01343"/>
    </source>
</evidence>
<dbReference type="Pfam" id="PF00312">
    <property type="entry name" value="Ribosomal_S15"/>
    <property type="match status" value="1"/>
</dbReference>
<dbReference type="InterPro" id="IPR009068">
    <property type="entry name" value="uS15_NS1_RNA-bd_sf"/>
</dbReference>
<reference evidence="7 8" key="1">
    <citation type="submission" date="2018-02" db="EMBL/GenBank/DDBJ databases">
        <title>Mycoplasma marinum and Mycoplasma todarodis sp. nov., moderately halophilic and psychrotolerant mycoplasmas isolated from cephalopods.</title>
        <authorList>
            <person name="Viver T."/>
        </authorList>
    </citation>
    <scope>NUCLEOTIDE SEQUENCE [LARGE SCALE GENOMIC DNA]</scope>
    <source>
        <strain evidence="7 8">PE</strain>
    </source>
</reference>
<dbReference type="GO" id="GO:0019843">
    <property type="term" value="F:rRNA binding"/>
    <property type="evidence" value="ECO:0007669"/>
    <property type="project" value="UniProtKB-UniRule"/>
</dbReference>
<name>A0A4R0XVL8_9MOLU</name>
<dbReference type="HAMAP" id="MF_01343_B">
    <property type="entry name" value="Ribosomal_uS15_B"/>
    <property type="match status" value="1"/>
</dbReference>
<keyword evidence="1 4" id="KW-0689">Ribosomal protein</keyword>
<proteinExistence type="inferred from homology"/>
<dbReference type="SMART" id="SM01387">
    <property type="entry name" value="Ribosomal_S15"/>
    <property type="match status" value="1"/>
</dbReference>
<evidence type="ECO:0000256" key="2">
    <source>
        <dbReference type="ARBA" id="ARBA00023274"/>
    </source>
</evidence>
<comment type="function">
    <text evidence="4">Forms an intersubunit bridge (bridge B4) with the 23S rRNA of the 50S subunit in the ribosome.</text>
</comment>
<dbReference type="PROSITE" id="PS00362">
    <property type="entry name" value="RIBOSOMAL_S15"/>
    <property type="match status" value="1"/>
</dbReference>
<gene>
    <name evidence="4" type="primary">rpsO</name>
    <name evidence="7" type="ORF">C4B24_00710</name>
</gene>
<dbReference type="EMBL" id="PSZO01000002">
    <property type="protein sequence ID" value="TCG11903.1"/>
    <property type="molecule type" value="Genomic_DNA"/>
</dbReference>
<dbReference type="AlphaFoldDB" id="A0A4R0XVL8"/>
<keyword evidence="4 6" id="KW-0694">RNA-binding</keyword>
<evidence type="ECO:0000256" key="1">
    <source>
        <dbReference type="ARBA" id="ARBA00022980"/>
    </source>
</evidence>
<dbReference type="GO" id="GO:0006412">
    <property type="term" value="P:translation"/>
    <property type="evidence" value="ECO:0007669"/>
    <property type="project" value="UniProtKB-UniRule"/>
</dbReference>
<dbReference type="CDD" id="cd00677">
    <property type="entry name" value="S15_NS1_EPRS_RNA-bind"/>
    <property type="match status" value="1"/>
</dbReference>
<evidence type="ECO:0000313" key="7">
    <source>
        <dbReference type="EMBL" id="TCG11903.1"/>
    </source>
</evidence>
<dbReference type="PANTHER" id="PTHR23321">
    <property type="entry name" value="RIBOSOMAL PROTEIN S15, BACTERIAL AND ORGANELLAR"/>
    <property type="match status" value="1"/>
</dbReference>
<evidence type="ECO:0000256" key="5">
    <source>
        <dbReference type="RuleBase" id="RU003919"/>
    </source>
</evidence>
<keyword evidence="4 6" id="KW-0699">rRNA-binding</keyword>
<evidence type="ECO:0000256" key="3">
    <source>
        <dbReference type="ARBA" id="ARBA00064542"/>
    </source>
</evidence>
<keyword evidence="2 4" id="KW-0687">Ribonucleoprotein</keyword>